<proteinExistence type="predicted"/>
<accession>A0A2S7UQT9</accession>
<comment type="caution">
    <text evidence="1">The sequence shown here is derived from an EMBL/GenBank/DDBJ whole genome shotgun (WGS) entry which is preliminary data.</text>
</comment>
<dbReference type="Proteomes" id="UP000239007">
    <property type="component" value="Unassembled WGS sequence"/>
</dbReference>
<dbReference type="AlphaFoldDB" id="A0A2S7UQT9"/>
<evidence type="ECO:0000313" key="2">
    <source>
        <dbReference type="Proteomes" id="UP000239007"/>
    </source>
</evidence>
<reference evidence="1 2" key="1">
    <citation type="submission" date="2016-12" db="EMBL/GenBank/DDBJ databases">
        <title>Diversity of luminous bacteria.</title>
        <authorList>
            <person name="Yoshizawa S."/>
            <person name="Kogure K."/>
        </authorList>
    </citation>
    <scope>NUCLEOTIDE SEQUENCE [LARGE SCALE GENOMIC DNA]</scope>
    <source>
        <strain evidence="1 2">SA4-48</strain>
    </source>
</reference>
<sequence>MKKWTLFTAAIVVSGGLLAWNAGWLPMQKSNENLAYISADTAYYFGGTSTDEIAEFVKDYPIMPSSPSQSQVWQTLLESINSDQENSPKVRFFTHLMNKYNDFSEGTMGELAAFSGMSLTGSFAFYSDGIVPVLRMDVSNEDVFNALIEDAVQNSEWQYEWQDLGAFKARTWKLTADDKEDEAYLAISNHEGNVVITFVTNKDDLMAKQRRFGIVKPEMSLATNSTVKDLKNRYSYTDSMVGFIQFDQIAQAILSPESNSLGRDLITYLPQDQFAQFQNSITAECKTEYGQLADSMPRFVMGYQSYDINGNSIEFDMHSAFELTNTAVVSELQKMQGHLPMHSTTSKDKIFAMGVGVNADNIGPAVTALWTQLTTTEYNCSELQMVQYMAREQNPAMLGMMTAMAQGVKGVGVSLFDITMSENGPLPQGIDFIASIATENPATLLNMAKMLPFFADLNLSDDGTPALLNLPMLPPTIELKAAIKGKHLVVFSGEKSEQVANEQSSESIDSNGLLSMAFNYREISQLITSKTFNSLSSNMGGVDTCTEQYEMAHMFSSLQMDMSMVTSVETDGLVTKYAGSMDKPLAVSNEVAGKYRVEYMDENCEWTGTTVDDLKADGTGYYESKSDNNSCNLYESNYTWAKKGNTLELNGSDQIRDTCDQEFNEATQETYTCHLINVKADSFQCLFDPATDYTSLSRYTRM</sequence>
<name>A0A2S7UQT9_9GAMM</name>
<dbReference type="OrthoDB" id="5750169at2"/>
<keyword evidence="2" id="KW-1185">Reference proteome</keyword>
<dbReference type="EMBL" id="MSCH01000003">
    <property type="protein sequence ID" value="PQJ52297.1"/>
    <property type="molecule type" value="Genomic_DNA"/>
</dbReference>
<gene>
    <name evidence="1" type="ORF">BTO11_00575</name>
</gene>
<dbReference type="RefSeq" id="WP_105050754.1">
    <property type="nucleotide sequence ID" value="NZ_BMYG01000005.1"/>
</dbReference>
<organism evidence="1 2">
    <name type="scientific">Psychrosphaera saromensis</name>
    <dbReference type="NCBI Taxonomy" id="716813"/>
    <lineage>
        <taxon>Bacteria</taxon>
        <taxon>Pseudomonadati</taxon>
        <taxon>Pseudomonadota</taxon>
        <taxon>Gammaproteobacteria</taxon>
        <taxon>Alteromonadales</taxon>
        <taxon>Pseudoalteromonadaceae</taxon>
        <taxon>Psychrosphaera</taxon>
    </lineage>
</organism>
<protein>
    <submittedName>
        <fullName evidence="1">Uncharacterized protein</fullName>
    </submittedName>
</protein>
<evidence type="ECO:0000313" key="1">
    <source>
        <dbReference type="EMBL" id="PQJ52297.1"/>
    </source>
</evidence>